<evidence type="ECO:0000313" key="3">
    <source>
        <dbReference type="WBParaSite" id="Csp11.Scaffold629.g12305.t2"/>
    </source>
</evidence>
<reference evidence="3" key="1">
    <citation type="submission" date="2016-11" db="UniProtKB">
        <authorList>
            <consortium name="WormBaseParasite"/>
        </authorList>
    </citation>
    <scope>IDENTIFICATION</scope>
</reference>
<dbReference type="Proteomes" id="UP000095282">
    <property type="component" value="Unplaced"/>
</dbReference>
<proteinExistence type="predicted"/>
<protein>
    <submittedName>
        <fullName evidence="3">HSF_DOMAIN domain-containing protein</fullName>
    </submittedName>
</protein>
<dbReference type="AlphaFoldDB" id="A0A1I7TVV6"/>
<evidence type="ECO:0000256" key="1">
    <source>
        <dbReference type="SAM" id="MobiDB-lite"/>
    </source>
</evidence>
<name>A0A1I7TVV6_9PELO</name>
<keyword evidence="2" id="KW-1185">Reference proteome</keyword>
<evidence type="ECO:0000313" key="2">
    <source>
        <dbReference type="Proteomes" id="UP000095282"/>
    </source>
</evidence>
<accession>A0A1I7TVV6</accession>
<organism evidence="2 3">
    <name type="scientific">Caenorhabditis tropicalis</name>
    <dbReference type="NCBI Taxonomy" id="1561998"/>
    <lineage>
        <taxon>Eukaryota</taxon>
        <taxon>Metazoa</taxon>
        <taxon>Ecdysozoa</taxon>
        <taxon>Nematoda</taxon>
        <taxon>Chromadorea</taxon>
        <taxon>Rhabditida</taxon>
        <taxon>Rhabditina</taxon>
        <taxon>Rhabditomorpha</taxon>
        <taxon>Rhabditoidea</taxon>
        <taxon>Rhabditidae</taxon>
        <taxon>Peloderinae</taxon>
        <taxon>Caenorhabditis</taxon>
    </lineage>
</organism>
<sequence>MIELEAYANQASKEIIDSSVKHLPGCHSSPPPRVTEPQPVIMQNSVEAETIYRHQDLIQMAKEKLSEKIKQPPQEPPRLTSKKSYKKRAFGSGLVCPNGSETPFMEQPPILIPANTEEEMRMLWKECKSLLDDPVYLQRPDIIAHTILQPKFKRAFQFSLQMHFAATGMVRHQAYVYTGPDTYTRFRKWFRNKFVEKNNFQMFYRDFDGRYMEVHNDHTLKQMLVTHGAYPRGMYCNLPQVSAKVLCIPTNKFAQEEIENYMKDSVMGIQRVVSG</sequence>
<dbReference type="WBParaSite" id="Csp11.Scaffold629.g12305.t2">
    <property type="protein sequence ID" value="Csp11.Scaffold629.g12305.t2"/>
    <property type="gene ID" value="Csp11.Scaffold629.g12305"/>
</dbReference>
<feature type="region of interest" description="Disordered" evidence="1">
    <location>
        <begin position="66"/>
        <end position="85"/>
    </location>
</feature>